<dbReference type="InterPro" id="IPR007489">
    <property type="entry name" value="RocS-like_C"/>
</dbReference>
<protein>
    <submittedName>
        <fullName evidence="3">DUF536 domain-containing protein</fullName>
    </submittedName>
</protein>
<evidence type="ECO:0000259" key="2">
    <source>
        <dbReference type="Pfam" id="PF04394"/>
    </source>
</evidence>
<feature type="domain" description="Regulator of chromosome segregation-like C-terminal" evidence="2">
    <location>
        <begin position="93"/>
        <end position="124"/>
    </location>
</feature>
<feature type="region of interest" description="Disordered" evidence="1">
    <location>
        <begin position="151"/>
        <end position="200"/>
    </location>
</feature>
<dbReference type="KEGG" id="lji:ELX58_05080"/>
<dbReference type="EMBL" id="CP034726">
    <property type="protein sequence ID" value="QBP18515.1"/>
    <property type="molecule type" value="Genomic_DNA"/>
</dbReference>
<name>A0A4P6ZL18_9LACO</name>
<sequence>MDLTIKQLASQLKISRPTVEVRMNHIPDFRDKYTKKQGNKIMINDEGCKLIAQTKAAPHHAHHSQVSNHRDKAIVLKVFRDRALEQSHMIKSQDQTIKKLTKLLDQQQQLQLSTEAENKTLKHRVKKLTHVSTKNTKDNVLAFNNKNLSSIGKITKPKDDKKKKPSKQAQQKAKQTQAKKTKKAKKKSRHKKFWRRFFGK</sequence>
<organism evidence="3 4">
    <name type="scientific">Acetilactobacillus jinshanensis</name>
    <dbReference type="NCBI Taxonomy" id="1720083"/>
    <lineage>
        <taxon>Bacteria</taxon>
        <taxon>Bacillati</taxon>
        <taxon>Bacillota</taxon>
        <taxon>Bacilli</taxon>
        <taxon>Lactobacillales</taxon>
        <taxon>Lactobacillaceae</taxon>
        <taxon>Acetilactobacillus</taxon>
    </lineage>
</organism>
<dbReference type="Proteomes" id="UP000294321">
    <property type="component" value="Chromosome"/>
</dbReference>
<gene>
    <name evidence="3" type="ORF">ELX58_05080</name>
</gene>
<feature type="compositionally biased region" description="Basic residues" evidence="1">
    <location>
        <begin position="177"/>
        <end position="200"/>
    </location>
</feature>
<evidence type="ECO:0000256" key="1">
    <source>
        <dbReference type="SAM" id="MobiDB-lite"/>
    </source>
</evidence>
<keyword evidence="4" id="KW-1185">Reference proteome</keyword>
<dbReference type="Pfam" id="PF04394">
    <property type="entry name" value="DUF536"/>
    <property type="match status" value="1"/>
</dbReference>
<dbReference type="AlphaFoldDB" id="A0A4P6ZL18"/>
<proteinExistence type="predicted"/>
<feature type="compositionally biased region" description="Low complexity" evidence="1">
    <location>
        <begin position="167"/>
        <end position="176"/>
    </location>
</feature>
<accession>A0A4P6ZL18</accession>
<reference evidence="4" key="1">
    <citation type="submission" date="2018-12" db="EMBL/GenBank/DDBJ databases">
        <title>A new species of lactobacillus.</title>
        <authorList>
            <person name="Jian Y."/>
            <person name="Xin L."/>
            <person name="Hong Z.J."/>
            <person name="Ming L.Z."/>
            <person name="Hong X.Z."/>
        </authorList>
    </citation>
    <scope>NUCLEOTIDE SEQUENCE [LARGE SCALE GENOMIC DNA]</scope>
    <source>
        <strain evidence="4">HSLZ-75</strain>
    </source>
</reference>
<evidence type="ECO:0000313" key="4">
    <source>
        <dbReference type="Proteomes" id="UP000294321"/>
    </source>
</evidence>
<evidence type="ECO:0000313" key="3">
    <source>
        <dbReference type="EMBL" id="QBP18515.1"/>
    </source>
</evidence>
<dbReference type="RefSeq" id="WP_133442074.1">
    <property type="nucleotide sequence ID" value="NZ_CP034726.1"/>
</dbReference>
<dbReference type="OrthoDB" id="2233743at2"/>